<dbReference type="EMBL" id="WIXO01000001">
    <property type="protein sequence ID" value="MTE18456.1"/>
    <property type="molecule type" value="Genomic_DNA"/>
</dbReference>
<dbReference type="PANTHER" id="PTHR12277">
    <property type="entry name" value="ALPHA/BETA HYDROLASE DOMAIN-CONTAINING PROTEIN"/>
    <property type="match status" value="1"/>
</dbReference>
<dbReference type="InterPro" id="IPR029058">
    <property type="entry name" value="AB_hydrolase_fold"/>
</dbReference>
<dbReference type="Gene3D" id="3.40.50.1820">
    <property type="entry name" value="alpha/beta hydrolase"/>
    <property type="match status" value="1"/>
</dbReference>
<proteinExistence type="predicted"/>
<accession>A0A6G2B8K6</accession>
<dbReference type="PANTHER" id="PTHR12277:SF79">
    <property type="entry name" value="XAA-PRO DIPEPTIDYL-PEPTIDASE-RELATED"/>
    <property type="match status" value="1"/>
</dbReference>
<evidence type="ECO:0000313" key="3">
    <source>
        <dbReference type="Proteomes" id="UP000473014"/>
    </source>
</evidence>
<gene>
    <name evidence="2" type="ORF">F0L17_04800</name>
</gene>
<reference evidence="2 3" key="1">
    <citation type="submission" date="2019-11" db="EMBL/GenBank/DDBJ databases">
        <authorList>
            <person name="Yuan L."/>
        </authorList>
    </citation>
    <scope>NUCLEOTIDE SEQUENCE [LARGE SCALE GENOMIC DNA]</scope>
    <source>
        <strain evidence="2 3">TRM43335</strain>
    </source>
</reference>
<keyword evidence="3" id="KW-1185">Reference proteome</keyword>
<evidence type="ECO:0000259" key="1">
    <source>
        <dbReference type="Pfam" id="PF00326"/>
    </source>
</evidence>
<evidence type="ECO:0000313" key="2">
    <source>
        <dbReference type="EMBL" id="MTE18456.1"/>
    </source>
</evidence>
<organism evidence="2 3">
    <name type="scientific">Streptomyces taklimakanensis</name>
    <dbReference type="NCBI Taxonomy" id="2569853"/>
    <lineage>
        <taxon>Bacteria</taxon>
        <taxon>Bacillati</taxon>
        <taxon>Actinomycetota</taxon>
        <taxon>Actinomycetes</taxon>
        <taxon>Kitasatosporales</taxon>
        <taxon>Streptomycetaceae</taxon>
        <taxon>Streptomyces</taxon>
    </lineage>
</organism>
<dbReference type="AlphaFoldDB" id="A0A6G2B8K6"/>
<dbReference type="OrthoDB" id="8111537at2"/>
<dbReference type="GO" id="GO:0006508">
    <property type="term" value="P:proteolysis"/>
    <property type="evidence" value="ECO:0007669"/>
    <property type="project" value="InterPro"/>
</dbReference>
<dbReference type="RefSeq" id="WP_155070099.1">
    <property type="nucleotide sequence ID" value="NZ_WIXO01000001.1"/>
</dbReference>
<comment type="caution">
    <text evidence="2">The sequence shown here is derived from an EMBL/GenBank/DDBJ whole genome shotgun (WGS) entry which is preliminary data.</text>
</comment>
<sequence length="377" mass="40458">MSLRKTAMLTATTLLGTGTAAVVAGRYAAVSALRPSSGRSLPAGFQGPSLTVHATAAGRITLTRSPATRLPGTYALTGPGRHAVVGPVLDLPTTADTVVRRLERVDRGRLATGDRVRLTPQLHTGNPRDALGLDHTDVEIPGELGALPAWYLPALRDIWVIAVHGLGATREHPLNVLPFLHDLGLPVLVPAYRGDPGAPRSPDGTGHLGDSEWRDLDAAIRHAADHGARGVVLYGWSTGATMALRAAANSPVRDRVRGLILDSPVLDWRATLRSLAAARHVPGPLLPLAVRAAQGRARLDHRPRPEVADPATLELPTLLLHGPDDTVAPWEPSRELAERRPDLVSLHIVRQAPHAAMWNADPRRYEEALRRFLTPLM</sequence>
<protein>
    <submittedName>
        <fullName evidence="2">Prolyl oligopeptidase family serine peptidase</fullName>
    </submittedName>
</protein>
<dbReference type="GO" id="GO:0008236">
    <property type="term" value="F:serine-type peptidase activity"/>
    <property type="evidence" value="ECO:0007669"/>
    <property type="project" value="InterPro"/>
</dbReference>
<dbReference type="SUPFAM" id="SSF53474">
    <property type="entry name" value="alpha/beta-Hydrolases"/>
    <property type="match status" value="1"/>
</dbReference>
<name>A0A6G2B8K6_9ACTN</name>
<dbReference type="InterPro" id="IPR001375">
    <property type="entry name" value="Peptidase_S9_cat"/>
</dbReference>
<dbReference type="Proteomes" id="UP000473014">
    <property type="component" value="Unassembled WGS sequence"/>
</dbReference>
<dbReference type="Pfam" id="PF00326">
    <property type="entry name" value="Peptidase_S9"/>
    <property type="match status" value="1"/>
</dbReference>
<feature type="domain" description="Peptidase S9 prolyl oligopeptidase catalytic" evidence="1">
    <location>
        <begin position="179"/>
        <end position="361"/>
    </location>
</feature>